<dbReference type="AlphaFoldDB" id="A0A7S3ERT4"/>
<name>A0A7S3ERT4_9EUKA</name>
<evidence type="ECO:0000313" key="2">
    <source>
        <dbReference type="EMBL" id="CAE0103825.1"/>
    </source>
</evidence>
<protein>
    <submittedName>
        <fullName evidence="2">Uncharacterized protein</fullName>
    </submittedName>
</protein>
<proteinExistence type="predicted"/>
<feature type="compositionally biased region" description="Polar residues" evidence="1">
    <location>
        <begin position="78"/>
        <end position="91"/>
    </location>
</feature>
<feature type="region of interest" description="Disordered" evidence="1">
    <location>
        <begin position="78"/>
        <end position="101"/>
    </location>
</feature>
<evidence type="ECO:0000256" key="1">
    <source>
        <dbReference type="SAM" id="MobiDB-lite"/>
    </source>
</evidence>
<dbReference type="EMBL" id="HBHX01008078">
    <property type="protein sequence ID" value="CAE0103825.1"/>
    <property type="molecule type" value="Transcribed_RNA"/>
</dbReference>
<organism evidence="2">
    <name type="scientific">Haptolina ericina</name>
    <dbReference type="NCBI Taxonomy" id="156174"/>
    <lineage>
        <taxon>Eukaryota</taxon>
        <taxon>Haptista</taxon>
        <taxon>Haptophyta</taxon>
        <taxon>Prymnesiophyceae</taxon>
        <taxon>Prymnesiales</taxon>
        <taxon>Prymnesiaceae</taxon>
        <taxon>Haptolina</taxon>
    </lineage>
</organism>
<gene>
    <name evidence="2" type="ORF">HERI1096_LOCUS4483</name>
</gene>
<sequence length="135" mass="14938">MWRPAIEAVDTGDGKLWWLVGYMHPEGTTGAAPIRLHLTQEVAEAFNLEITTRPTSWITPRDRNLRCTVSTTRFALTRTSTSPRCASSSTGRSRRAQPPPSFVRNLRVDAPWSSLRPTMCGSCGVSAVAVLDDYM</sequence>
<accession>A0A7S3ERT4</accession>
<reference evidence="2" key="1">
    <citation type="submission" date="2021-01" db="EMBL/GenBank/DDBJ databases">
        <authorList>
            <person name="Corre E."/>
            <person name="Pelletier E."/>
            <person name="Niang G."/>
            <person name="Scheremetjew M."/>
            <person name="Finn R."/>
            <person name="Kale V."/>
            <person name="Holt S."/>
            <person name="Cochrane G."/>
            <person name="Meng A."/>
            <person name="Brown T."/>
            <person name="Cohen L."/>
        </authorList>
    </citation>
    <scope>NUCLEOTIDE SEQUENCE</scope>
    <source>
        <strain evidence="2">CCMP281</strain>
    </source>
</reference>